<dbReference type="EMBL" id="UHIV01000004">
    <property type="protein sequence ID" value="SUP58882.1"/>
    <property type="molecule type" value="Genomic_DNA"/>
</dbReference>
<keyword evidence="1" id="KW-0560">Oxidoreductase</keyword>
<dbReference type="AlphaFoldDB" id="A0A380P315"/>
<dbReference type="InterPro" id="IPR015955">
    <property type="entry name" value="Lactate_DH/Glyco_Ohase_4_C"/>
</dbReference>
<organism evidence="1 2">
    <name type="scientific">Weissella viridescens</name>
    <name type="common">Lactobacillus viridescens</name>
    <dbReference type="NCBI Taxonomy" id="1629"/>
    <lineage>
        <taxon>Bacteria</taxon>
        <taxon>Bacillati</taxon>
        <taxon>Bacillota</taxon>
        <taxon>Bacilli</taxon>
        <taxon>Lactobacillales</taxon>
        <taxon>Lactobacillaceae</taxon>
        <taxon>Weissella</taxon>
    </lineage>
</organism>
<dbReference type="EC" id="1.1.1.-" evidence="1"/>
<dbReference type="SUPFAM" id="SSF56327">
    <property type="entry name" value="LDH C-terminal domain-like"/>
    <property type="match status" value="1"/>
</dbReference>
<dbReference type="Proteomes" id="UP000254621">
    <property type="component" value="Unassembled WGS sequence"/>
</dbReference>
<reference evidence="1 2" key="1">
    <citation type="submission" date="2018-06" db="EMBL/GenBank/DDBJ databases">
        <authorList>
            <consortium name="Pathogen Informatics"/>
            <person name="Doyle S."/>
        </authorList>
    </citation>
    <scope>NUCLEOTIDE SEQUENCE [LARGE SCALE GENOMIC DNA]</scope>
    <source>
        <strain evidence="1 2">NCTC13645</strain>
    </source>
</reference>
<evidence type="ECO:0000313" key="1">
    <source>
        <dbReference type="EMBL" id="SUP58882.1"/>
    </source>
</evidence>
<dbReference type="GO" id="GO:0016616">
    <property type="term" value="F:oxidoreductase activity, acting on the CH-OH group of donors, NAD or NADP as acceptor"/>
    <property type="evidence" value="ECO:0007669"/>
    <property type="project" value="InterPro"/>
</dbReference>
<evidence type="ECO:0000313" key="2">
    <source>
        <dbReference type="Proteomes" id="UP000254621"/>
    </source>
</evidence>
<proteinExistence type="predicted"/>
<accession>A0A380P315</accession>
<dbReference type="Gene3D" id="3.90.110.10">
    <property type="entry name" value="Lactate dehydrogenase/glycoside hydrolase, family 4, C-terminal"/>
    <property type="match status" value="1"/>
</dbReference>
<sequence>MNDSHEELPVSTFREGHEVALSYPAVIGRDGVLGHGHLHLTDEEETKLTGSYDFVTERYHLLLEKIEIMNFNKTNPVVKYTVGFV</sequence>
<gene>
    <name evidence="1" type="ORF">NCTC13645_01131</name>
</gene>
<name>A0A380P315_WEIVI</name>
<protein>
    <submittedName>
        <fullName evidence="1">L-2-hydroxyisocaproate dehydrogenase</fullName>
        <ecNumber evidence="1">1.1.1.-</ecNumber>
    </submittedName>
</protein>